<dbReference type="Pfam" id="PF01370">
    <property type="entry name" value="Epimerase"/>
    <property type="match status" value="1"/>
</dbReference>
<proteinExistence type="predicted"/>
<evidence type="ECO:0000259" key="1">
    <source>
        <dbReference type="Pfam" id="PF01370"/>
    </source>
</evidence>
<protein>
    <submittedName>
        <fullName evidence="2">NAD(P)-dependent oxidoreductase</fullName>
    </submittedName>
</protein>
<evidence type="ECO:0000313" key="2">
    <source>
        <dbReference type="EMBL" id="MBO8474876.1"/>
    </source>
</evidence>
<reference evidence="2" key="2">
    <citation type="journal article" date="2021" name="PeerJ">
        <title>Extensive microbial diversity within the chicken gut microbiome revealed by metagenomics and culture.</title>
        <authorList>
            <person name="Gilroy R."/>
            <person name="Ravi A."/>
            <person name="Getino M."/>
            <person name="Pursley I."/>
            <person name="Horton D.L."/>
            <person name="Alikhan N.F."/>
            <person name="Baker D."/>
            <person name="Gharbi K."/>
            <person name="Hall N."/>
            <person name="Watson M."/>
            <person name="Adriaenssens E.M."/>
            <person name="Foster-Nyarko E."/>
            <person name="Jarju S."/>
            <person name="Secka A."/>
            <person name="Antonio M."/>
            <person name="Oren A."/>
            <person name="Chaudhuri R.R."/>
            <person name="La Ragione R."/>
            <person name="Hildebrand F."/>
            <person name="Pallen M.J."/>
        </authorList>
    </citation>
    <scope>NUCLEOTIDE SEQUENCE</scope>
    <source>
        <strain evidence="2">B1-13419</strain>
    </source>
</reference>
<dbReference type="Proteomes" id="UP000823757">
    <property type="component" value="Unassembled WGS sequence"/>
</dbReference>
<sequence length="337" mass="38352">MKTTKIVIFGATGSVGAYTTIYLAKLGYEVIAVGHRKSDNGFFADYGIPYYSVDIIDSQNFSVLPEKDVDTVIHFAGAMPAHMCNYNPYRYVDSIITGTLNVLNYMQKCGADKIIFSQSISDILYKFGSTTPISPYTDKHFPLTGDHSIYSICKNAAVDIIEHYSAQYGIKRYILRLPTIYLYHPNPYYYVNGSLRWMGYRKLIDNAIKGIPIEIWGNPKNIKEMVYIKDFTQLVWRCVNSDSKGGIYNAGCGHCVTFEEQVDIIRNLFSCGKVSDIIYKPDQPSSPQFVLDIENAKTELGYDPVYDCKSLYADFKKEMDSEPFAKLWGRKEDYKLL</sequence>
<name>A0A9D9IMS0_9BACT</name>
<dbReference type="PANTHER" id="PTHR43245">
    <property type="entry name" value="BIFUNCTIONAL POLYMYXIN RESISTANCE PROTEIN ARNA"/>
    <property type="match status" value="1"/>
</dbReference>
<gene>
    <name evidence="2" type="ORF">IAB91_06265</name>
</gene>
<reference evidence="2" key="1">
    <citation type="submission" date="2020-10" db="EMBL/GenBank/DDBJ databases">
        <authorList>
            <person name="Gilroy R."/>
        </authorList>
    </citation>
    <scope>NUCLEOTIDE SEQUENCE</scope>
    <source>
        <strain evidence="2">B1-13419</strain>
    </source>
</reference>
<dbReference type="AlphaFoldDB" id="A0A9D9IMS0"/>
<organism evidence="2 3">
    <name type="scientific">Candidatus Cryptobacteroides faecigallinarum</name>
    <dbReference type="NCBI Taxonomy" id="2840763"/>
    <lineage>
        <taxon>Bacteria</taxon>
        <taxon>Pseudomonadati</taxon>
        <taxon>Bacteroidota</taxon>
        <taxon>Bacteroidia</taxon>
        <taxon>Bacteroidales</taxon>
        <taxon>Candidatus Cryptobacteroides</taxon>
    </lineage>
</organism>
<evidence type="ECO:0000313" key="3">
    <source>
        <dbReference type="Proteomes" id="UP000823757"/>
    </source>
</evidence>
<dbReference type="SUPFAM" id="SSF51735">
    <property type="entry name" value="NAD(P)-binding Rossmann-fold domains"/>
    <property type="match status" value="1"/>
</dbReference>
<dbReference type="InterPro" id="IPR036291">
    <property type="entry name" value="NAD(P)-bd_dom_sf"/>
</dbReference>
<dbReference type="InterPro" id="IPR050177">
    <property type="entry name" value="Lipid_A_modif_metabolic_enz"/>
</dbReference>
<dbReference type="Gene3D" id="3.40.50.720">
    <property type="entry name" value="NAD(P)-binding Rossmann-like Domain"/>
    <property type="match status" value="1"/>
</dbReference>
<accession>A0A9D9IMS0</accession>
<comment type="caution">
    <text evidence="2">The sequence shown here is derived from an EMBL/GenBank/DDBJ whole genome shotgun (WGS) entry which is preliminary data.</text>
</comment>
<dbReference type="PANTHER" id="PTHR43245:SF13">
    <property type="entry name" value="UDP-D-APIOSE_UDP-D-XYLOSE SYNTHASE 2"/>
    <property type="match status" value="1"/>
</dbReference>
<dbReference type="EMBL" id="JADIMD010000096">
    <property type="protein sequence ID" value="MBO8474876.1"/>
    <property type="molecule type" value="Genomic_DNA"/>
</dbReference>
<dbReference type="InterPro" id="IPR001509">
    <property type="entry name" value="Epimerase_deHydtase"/>
</dbReference>
<feature type="domain" description="NAD-dependent epimerase/dehydratase" evidence="1">
    <location>
        <begin position="6"/>
        <end position="251"/>
    </location>
</feature>